<evidence type="ECO:0000256" key="2">
    <source>
        <dbReference type="SAM" id="Phobius"/>
    </source>
</evidence>
<accession>A0A517YDL5</accession>
<feature type="region of interest" description="Disordered" evidence="1">
    <location>
        <begin position="1"/>
        <end position="30"/>
    </location>
</feature>
<keyword evidence="2" id="KW-1133">Transmembrane helix</keyword>
<sequence length="172" mass="18324">MSNPLLRPDDPRFRKQQISQADGANPYAEGDGVLEAEADAASTRDKNSFAAPASSGGRPFVPQYEVTADHRAGLLLILTSITILASGVAWLTATSFMLVGWLLPLIGIVPSIAVVFLAADDLRTMRLGARDPAGRTLTLLALWLSAFTTITILTATGLMIYWGISILPPGFL</sequence>
<name>A0A517YDL5_9BACT</name>
<dbReference type="Proteomes" id="UP000315017">
    <property type="component" value="Chromosome"/>
</dbReference>
<feature type="transmembrane region" description="Helical" evidence="2">
    <location>
        <begin position="98"/>
        <end position="119"/>
    </location>
</feature>
<dbReference type="EMBL" id="CP036274">
    <property type="protein sequence ID" value="QDU28324.1"/>
    <property type="molecule type" value="Genomic_DNA"/>
</dbReference>
<dbReference type="KEGG" id="aagg:ETAA8_34240"/>
<organism evidence="3 4">
    <name type="scientific">Anatilimnocola aggregata</name>
    <dbReference type="NCBI Taxonomy" id="2528021"/>
    <lineage>
        <taxon>Bacteria</taxon>
        <taxon>Pseudomonadati</taxon>
        <taxon>Planctomycetota</taxon>
        <taxon>Planctomycetia</taxon>
        <taxon>Pirellulales</taxon>
        <taxon>Pirellulaceae</taxon>
        <taxon>Anatilimnocola</taxon>
    </lineage>
</organism>
<feature type="transmembrane region" description="Helical" evidence="2">
    <location>
        <begin position="140"/>
        <end position="164"/>
    </location>
</feature>
<evidence type="ECO:0000313" key="4">
    <source>
        <dbReference type="Proteomes" id="UP000315017"/>
    </source>
</evidence>
<evidence type="ECO:0000256" key="1">
    <source>
        <dbReference type="SAM" id="MobiDB-lite"/>
    </source>
</evidence>
<keyword evidence="2" id="KW-0812">Transmembrane</keyword>
<feature type="transmembrane region" description="Helical" evidence="2">
    <location>
        <begin position="72"/>
        <end position="92"/>
    </location>
</feature>
<protein>
    <submittedName>
        <fullName evidence="3">Uncharacterized protein</fullName>
    </submittedName>
</protein>
<keyword evidence="2" id="KW-0472">Membrane</keyword>
<evidence type="ECO:0000313" key="3">
    <source>
        <dbReference type="EMBL" id="QDU28324.1"/>
    </source>
</evidence>
<dbReference type="AlphaFoldDB" id="A0A517YDL5"/>
<proteinExistence type="predicted"/>
<reference evidence="3 4" key="1">
    <citation type="submission" date="2019-02" db="EMBL/GenBank/DDBJ databases">
        <title>Deep-cultivation of Planctomycetes and their phenomic and genomic characterization uncovers novel biology.</title>
        <authorList>
            <person name="Wiegand S."/>
            <person name="Jogler M."/>
            <person name="Boedeker C."/>
            <person name="Pinto D."/>
            <person name="Vollmers J."/>
            <person name="Rivas-Marin E."/>
            <person name="Kohn T."/>
            <person name="Peeters S.H."/>
            <person name="Heuer A."/>
            <person name="Rast P."/>
            <person name="Oberbeckmann S."/>
            <person name="Bunk B."/>
            <person name="Jeske O."/>
            <person name="Meyerdierks A."/>
            <person name="Storesund J.E."/>
            <person name="Kallscheuer N."/>
            <person name="Luecker S."/>
            <person name="Lage O.M."/>
            <person name="Pohl T."/>
            <person name="Merkel B.J."/>
            <person name="Hornburger P."/>
            <person name="Mueller R.-W."/>
            <person name="Bruemmer F."/>
            <person name="Labrenz M."/>
            <person name="Spormann A.M."/>
            <person name="Op den Camp H."/>
            <person name="Overmann J."/>
            <person name="Amann R."/>
            <person name="Jetten M.S.M."/>
            <person name="Mascher T."/>
            <person name="Medema M.H."/>
            <person name="Devos D.P."/>
            <person name="Kaster A.-K."/>
            <person name="Ovreas L."/>
            <person name="Rohde M."/>
            <person name="Galperin M.Y."/>
            <person name="Jogler C."/>
        </authorList>
    </citation>
    <scope>NUCLEOTIDE SEQUENCE [LARGE SCALE GENOMIC DNA]</scope>
    <source>
        <strain evidence="3 4">ETA_A8</strain>
    </source>
</reference>
<dbReference type="RefSeq" id="WP_145090408.1">
    <property type="nucleotide sequence ID" value="NZ_CP036274.1"/>
</dbReference>
<gene>
    <name evidence="3" type="ORF">ETAA8_34240</name>
</gene>
<keyword evidence="4" id="KW-1185">Reference proteome</keyword>